<evidence type="ECO:0000313" key="3">
    <source>
        <dbReference type="Proteomes" id="UP000199473"/>
    </source>
</evidence>
<feature type="transmembrane region" description="Helical" evidence="1">
    <location>
        <begin position="61"/>
        <end position="81"/>
    </location>
</feature>
<keyword evidence="3" id="KW-1185">Reference proteome</keyword>
<sequence length="121" mass="12981">MALRRRPLWQAALGSALAGAALSWLGTLVAFGLPGIAFAMVTLPLIGLVWPAEELLPGESFWAFFLLISAWWGLSVPVAWLGTRRWAGWRRGIAFLGAMALGGVVTTFAVYALVILPMRGA</sequence>
<proteinExistence type="predicted"/>
<keyword evidence="1" id="KW-0812">Transmembrane</keyword>
<name>A0A1I4DYT0_9PROT</name>
<dbReference type="Proteomes" id="UP000199473">
    <property type="component" value="Unassembled WGS sequence"/>
</dbReference>
<feature type="transmembrane region" description="Helical" evidence="1">
    <location>
        <begin position="12"/>
        <end position="41"/>
    </location>
</feature>
<gene>
    <name evidence="2" type="ORF">SAMN02745775_11366</name>
</gene>
<protein>
    <submittedName>
        <fullName evidence="2">Uncharacterized protein</fullName>
    </submittedName>
</protein>
<organism evidence="2 3">
    <name type="scientific">Falsiroseomonas stagni DSM 19981</name>
    <dbReference type="NCBI Taxonomy" id="1123062"/>
    <lineage>
        <taxon>Bacteria</taxon>
        <taxon>Pseudomonadati</taxon>
        <taxon>Pseudomonadota</taxon>
        <taxon>Alphaproteobacteria</taxon>
        <taxon>Acetobacterales</taxon>
        <taxon>Roseomonadaceae</taxon>
        <taxon>Falsiroseomonas</taxon>
    </lineage>
</organism>
<evidence type="ECO:0000256" key="1">
    <source>
        <dbReference type="SAM" id="Phobius"/>
    </source>
</evidence>
<dbReference type="RefSeq" id="WP_092962494.1">
    <property type="nucleotide sequence ID" value="NZ_FOSQ01000013.1"/>
</dbReference>
<feature type="transmembrane region" description="Helical" evidence="1">
    <location>
        <begin position="93"/>
        <end position="116"/>
    </location>
</feature>
<keyword evidence="1" id="KW-0472">Membrane</keyword>
<dbReference type="AlphaFoldDB" id="A0A1I4DYT0"/>
<evidence type="ECO:0000313" key="2">
    <source>
        <dbReference type="EMBL" id="SFK98788.1"/>
    </source>
</evidence>
<dbReference type="STRING" id="1123062.SAMN02745775_11366"/>
<reference evidence="2 3" key="1">
    <citation type="submission" date="2016-10" db="EMBL/GenBank/DDBJ databases">
        <authorList>
            <person name="de Groot N.N."/>
        </authorList>
    </citation>
    <scope>NUCLEOTIDE SEQUENCE [LARGE SCALE GENOMIC DNA]</scope>
    <source>
        <strain evidence="2 3">DSM 19981</strain>
    </source>
</reference>
<dbReference type="EMBL" id="FOSQ01000013">
    <property type="protein sequence ID" value="SFK98788.1"/>
    <property type="molecule type" value="Genomic_DNA"/>
</dbReference>
<keyword evidence="1" id="KW-1133">Transmembrane helix</keyword>
<accession>A0A1I4DYT0</accession>